<reference evidence="6 7" key="1">
    <citation type="submission" date="2018-06" db="EMBL/GenBank/DDBJ databases">
        <title>Genomic Encyclopedia of Type Strains, Phase III (KMG-III): the genomes of soil and plant-associated and newly described type strains.</title>
        <authorList>
            <person name="Whitman W."/>
        </authorList>
    </citation>
    <scope>NUCLEOTIDE SEQUENCE [LARGE SCALE GENOMIC DNA]</scope>
    <source>
        <strain evidence="6 7">LMG 23644</strain>
    </source>
</reference>
<organism evidence="6 7">
    <name type="scientific">Paraburkholderia bryophila</name>
    <dbReference type="NCBI Taxonomy" id="420952"/>
    <lineage>
        <taxon>Bacteria</taxon>
        <taxon>Pseudomonadati</taxon>
        <taxon>Pseudomonadota</taxon>
        <taxon>Betaproteobacteria</taxon>
        <taxon>Burkholderiales</taxon>
        <taxon>Burkholderiaceae</taxon>
        <taxon>Paraburkholderia</taxon>
    </lineage>
</organism>
<sequence length="946" mass="103018">MHRLADDLAERGVMRLTNNVADSYPAALSAHIARYRAALSAFVVQIGRGRGGRVSIHGVLFAPRFNEGNPVSTSVQREAPQEAPQDEYASKPDHYDSENTLPLAADRGDVSPAIWQTIVIHSRRIHGRRIGLSASTCAAWIATACIACWIVGMNLSGFTQSAAIRTAAATTVRLSPTQDPRDAALALDNLQKQLDTLEVMQRDGAPWYTRFGLNRNVELLAALWPVYEVATNRILVQRIRTVLEAQLRQLSSFSDAEIASGGDRQTQAAYATLKTYLMLARPEHADAKFLTAQLLAMDPPTRAQRSALSDGAWQDLRQRLLRFYAAHLGRRVSSRGGMPAIVPDASLIRAARQTLIGVIGLQNSTDALYRQILDENRGKYPPLSLAALLGDTSSRGLFNTTVALPGVFTRTAWDERISKAIDEADERRNVGGDWVLSDTRSGKPFRSTLKAELRQRYFEDYAGAWQRFLNSIRWQRDATLSGTIDQLTLLADPQRSPLGVLMKVIVYQGHVGALGPSLSDTLVGKAQHLVGAAEANPSKLINARTATPLATAFGPLMRLTGDDPGGSGNNDKPPAQFAVTGDLSVQRYLERVTAMRLKLQQIMTGGDPDTMSRAAAQAVLQGRTSDIADSRDYANRVAASLGVQWAGFGELLQQPFDQTWRVVLQPAAASLNDVWRTGVVADWNQVFAGRYPFADSDNDASLPEMGRFMRVDNGVIAQFVATQLAGIVERQGDRWVLAQWANRGALTVDPIFLTALNRLTQVSTVLFQSGEAQVHFELRGVPTAGVTDTRFVLSGRELHYFNQQAAWTPFVWPGDALENLSRIEWQTDQGGVRSALDAAGRFGLIRLLEHATVTPQDSARYLISWSPDQGAGLPLKVQLRSEAGRGPLEVLALRHFSLPSRIFVGGGAKVAQKLADASPPPLPAAAIAAAHHATMPLPQGTAPESE</sequence>
<evidence type="ECO:0000313" key="6">
    <source>
        <dbReference type="EMBL" id="RAS37428.1"/>
    </source>
</evidence>
<dbReference type="PANTHER" id="PTHR36153">
    <property type="entry name" value="INNER MEMBRANE PROTEIN-RELATED"/>
    <property type="match status" value="1"/>
</dbReference>
<dbReference type="Pfam" id="PF06744">
    <property type="entry name" value="IcmF_C"/>
    <property type="match status" value="1"/>
</dbReference>
<dbReference type="InterPro" id="IPR010623">
    <property type="entry name" value="IcmF_C"/>
</dbReference>
<name>A0A329CT26_9BURK</name>
<proteinExistence type="predicted"/>
<gene>
    <name evidence="6" type="ORF">BX591_103282</name>
</gene>
<evidence type="ECO:0000256" key="1">
    <source>
        <dbReference type="SAM" id="MobiDB-lite"/>
    </source>
</evidence>
<comment type="caution">
    <text evidence="6">The sequence shown here is derived from an EMBL/GenBank/DDBJ whole genome shotgun (WGS) entry which is preliminary data.</text>
</comment>
<evidence type="ECO:0000259" key="5">
    <source>
        <dbReference type="Pfam" id="PF21070"/>
    </source>
</evidence>
<accession>A0A329CT26</accession>
<dbReference type="Pfam" id="PF21070">
    <property type="entry name" value="IcmF_helical"/>
    <property type="match status" value="1"/>
</dbReference>
<protein>
    <submittedName>
        <fullName evidence="6">Type VI secretion system protein ImpL</fullName>
    </submittedName>
</protein>
<dbReference type="InterPro" id="IPR053156">
    <property type="entry name" value="T6SS_TssM-like"/>
</dbReference>
<keyword evidence="2" id="KW-1133">Transmembrane helix</keyword>
<dbReference type="InterPro" id="IPR009612">
    <property type="entry name" value="IcmF-rel"/>
</dbReference>
<evidence type="ECO:0000313" key="7">
    <source>
        <dbReference type="Proteomes" id="UP000248918"/>
    </source>
</evidence>
<dbReference type="RefSeq" id="WP_338068884.1">
    <property type="nucleotide sequence ID" value="NZ_CADFFP010000002.1"/>
</dbReference>
<feature type="domain" description="IcmF-related" evidence="4">
    <location>
        <begin position="186"/>
        <end position="508"/>
    </location>
</feature>
<dbReference type="Proteomes" id="UP000248918">
    <property type="component" value="Unassembled WGS sequence"/>
</dbReference>
<dbReference type="EMBL" id="QLTK01000003">
    <property type="protein sequence ID" value="RAS37428.1"/>
    <property type="molecule type" value="Genomic_DNA"/>
</dbReference>
<feature type="region of interest" description="Disordered" evidence="1">
    <location>
        <begin position="71"/>
        <end position="94"/>
    </location>
</feature>
<evidence type="ECO:0000256" key="2">
    <source>
        <dbReference type="SAM" id="Phobius"/>
    </source>
</evidence>
<evidence type="ECO:0000259" key="4">
    <source>
        <dbReference type="Pfam" id="PF06761"/>
    </source>
</evidence>
<keyword evidence="2" id="KW-0472">Membrane</keyword>
<dbReference type="InterPro" id="IPR048677">
    <property type="entry name" value="TssM1_hel"/>
</dbReference>
<feature type="transmembrane region" description="Helical" evidence="2">
    <location>
        <begin position="130"/>
        <end position="152"/>
    </location>
</feature>
<dbReference type="PANTHER" id="PTHR36153:SF1">
    <property type="entry name" value="TYPE VI SECRETION SYSTEM COMPONENT TSSM1"/>
    <property type="match status" value="1"/>
</dbReference>
<dbReference type="AlphaFoldDB" id="A0A329CT26"/>
<dbReference type="Pfam" id="PF06761">
    <property type="entry name" value="IcmF-related"/>
    <property type="match status" value="1"/>
</dbReference>
<keyword evidence="2" id="KW-0812">Transmembrane</keyword>
<feature type="domain" description="Type VI secretion system component TssM1 helical" evidence="5">
    <location>
        <begin position="666"/>
        <end position="772"/>
    </location>
</feature>
<evidence type="ECO:0000259" key="3">
    <source>
        <dbReference type="Pfam" id="PF06744"/>
    </source>
</evidence>
<feature type="domain" description="Type VI secretion system IcmF C-terminal" evidence="3">
    <location>
        <begin position="776"/>
        <end position="870"/>
    </location>
</feature>